<dbReference type="GO" id="GO:0045087">
    <property type="term" value="P:innate immune response"/>
    <property type="evidence" value="ECO:0007669"/>
    <property type="project" value="UniProtKB-KW"/>
</dbReference>
<dbReference type="InterPro" id="IPR051051">
    <property type="entry name" value="E3_ubiq-ligase_TRIM/RNF"/>
</dbReference>
<evidence type="ECO:0000259" key="9">
    <source>
        <dbReference type="PROSITE" id="PS50119"/>
    </source>
</evidence>
<dbReference type="CDD" id="cd13733">
    <property type="entry name" value="SPRY_PRY_C-I_1"/>
    <property type="match status" value="1"/>
</dbReference>
<dbReference type="InterPro" id="IPR000315">
    <property type="entry name" value="Znf_B-box"/>
</dbReference>
<dbReference type="PROSITE" id="PS50188">
    <property type="entry name" value="B302_SPRY"/>
    <property type="match status" value="1"/>
</dbReference>
<dbReference type="PROSITE" id="PS50089">
    <property type="entry name" value="ZF_RING_2"/>
    <property type="match status" value="1"/>
</dbReference>
<feature type="domain" description="RING-type" evidence="8">
    <location>
        <begin position="32"/>
        <end position="72"/>
    </location>
</feature>
<feature type="domain" description="B box-type" evidence="9">
    <location>
        <begin position="163"/>
        <end position="203"/>
    </location>
</feature>
<evidence type="ECO:0000256" key="2">
    <source>
        <dbReference type="ARBA" id="ARBA00022723"/>
    </source>
</evidence>
<dbReference type="FunFam" id="2.60.120.920:FF:000004">
    <property type="entry name" value="Butyrophilin subfamily 1 member A1"/>
    <property type="match status" value="1"/>
</dbReference>
<dbReference type="SMART" id="SM00336">
    <property type="entry name" value="BBOX"/>
    <property type="match status" value="1"/>
</dbReference>
<dbReference type="SUPFAM" id="SSF57845">
    <property type="entry name" value="B-box zinc-binding domain"/>
    <property type="match status" value="1"/>
</dbReference>
<dbReference type="GeneTree" id="ENSGT00940000160093"/>
<dbReference type="Pfam" id="PF00622">
    <property type="entry name" value="SPRY"/>
    <property type="match status" value="1"/>
</dbReference>
<evidence type="ECO:0000256" key="6">
    <source>
        <dbReference type="PROSITE-ProRule" id="PRU00024"/>
    </source>
</evidence>
<dbReference type="PRINTS" id="PR01407">
    <property type="entry name" value="BUTYPHLNCDUF"/>
</dbReference>
<protein>
    <submittedName>
        <fullName evidence="11">Potassium voltage-gated channel, KQT-like subfamily, member 2a</fullName>
    </submittedName>
</protein>
<dbReference type="Pfam" id="PF00643">
    <property type="entry name" value="zf-B_box"/>
    <property type="match status" value="1"/>
</dbReference>
<dbReference type="SMART" id="SM00449">
    <property type="entry name" value="SPRY"/>
    <property type="match status" value="1"/>
</dbReference>
<keyword evidence="12" id="KW-1185">Reference proteome</keyword>
<dbReference type="InterPro" id="IPR013083">
    <property type="entry name" value="Znf_RING/FYVE/PHD"/>
</dbReference>
<dbReference type="GO" id="GO:0008270">
    <property type="term" value="F:zinc ion binding"/>
    <property type="evidence" value="ECO:0007669"/>
    <property type="project" value="UniProtKB-KW"/>
</dbReference>
<feature type="coiled-coil region" evidence="7">
    <location>
        <begin position="283"/>
        <end position="310"/>
    </location>
</feature>
<dbReference type="CDD" id="cd19769">
    <property type="entry name" value="Bbox2_TRIM16-like"/>
    <property type="match status" value="1"/>
</dbReference>
<keyword evidence="3 6" id="KW-0863">Zinc-finger</keyword>
<dbReference type="AlphaFoldDB" id="A0A4W5MFL4"/>
<evidence type="ECO:0000256" key="5">
    <source>
        <dbReference type="ARBA" id="ARBA00022859"/>
    </source>
</evidence>
<dbReference type="Pfam" id="PF13765">
    <property type="entry name" value="PRY"/>
    <property type="match status" value="1"/>
</dbReference>
<evidence type="ECO:0000313" key="12">
    <source>
        <dbReference type="Proteomes" id="UP000314982"/>
    </source>
</evidence>
<reference evidence="11" key="3">
    <citation type="submission" date="2025-09" db="UniProtKB">
        <authorList>
            <consortium name="Ensembl"/>
        </authorList>
    </citation>
    <scope>IDENTIFICATION</scope>
</reference>
<dbReference type="Ensembl" id="ENSHHUT00000038098.1">
    <property type="protein sequence ID" value="ENSHHUP00000036633.1"/>
    <property type="gene ID" value="ENSHHUG00000022821.1"/>
</dbReference>
<dbReference type="PROSITE" id="PS50119">
    <property type="entry name" value="ZF_BBOX"/>
    <property type="match status" value="1"/>
</dbReference>
<evidence type="ECO:0000313" key="11">
    <source>
        <dbReference type="Ensembl" id="ENSHHUP00000036633.1"/>
    </source>
</evidence>
<dbReference type="SMART" id="SM00184">
    <property type="entry name" value="RING"/>
    <property type="match status" value="1"/>
</dbReference>
<dbReference type="PANTHER" id="PTHR25465:SF32">
    <property type="entry name" value="BLOODTHIRSTY-RELATED GENE FAMILY, MEMBER 16 ISOFORM X1-RELATED"/>
    <property type="match status" value="1"/>
</dbReference>
<dbReference type="InterPro" id="IPR027370">
    <property type="entry name" value="Znf-RING_euk"/>
</dbReference>
<evidence type="ECO:0000256" key="3">
    <source>
        <dbReference type="ARBA" id="ARBA00022771"/>
    </source>
</evidence>
<keyword evidence="5" id="KW-0391">Immunity</keyword>
<dbReference type="GO" id="GO:0005737">
    <property type="term" value="C:cytoplasm"/>
    <property type="evidence" value="ECO:0007669"/>
    <property type="project" value="UniProtKB-ARBA"/>
</dbReference>
<dbReference type="SUPFAM" id="SSF49899">
    <property type="entry name" value="Concanavalin A-like lectins/glucanases"/>
    <property type="match status" value="1"/>
</dbReference>
<dbReference type="InterPro" id="IPR058030">
    <property type="entry name" value="TRIM8/14/16/25/29/45/65_CC"/>
</dbReference>
<dbReference type="Proteomes" id="UP000314982">
    <property type="component" value="Unassembled WGS sequence"/>
</dbReference>
<keyword evidence="2" id="KW-0479">Metal-binding</keyword>
<evidence type="ECO:0000256" key="7">
    <source>
        <dbReference type="SAM" id="Coils"/>
    </source>
</evidence>
<dbReference type="PROSITE" id="PS00518">
    <property type="entry name" value="ZF_RING_1"/>
    <property type="match status" value="1"/>
</dbReference>
<evidence type="ECO:0000256" key="1">
    <source>
        <dbReference type="ARBA" id="ARBA00022588"/>
    </source>
</evidence>
<dbReference type="InterPro" id="IPR043136">
    <property type="entry name" value="B30.2/SPRY_sf"/>
</dbReference>
<dbReference type="Gene3D" id="3.30.40.10">
    <property type="entry name" value="Zinc/RING finger domain, C3HC4 (zinc finger)"/>
    <property type="match status" value="1"/>
</dbReference>
<keyword evidence="4" id="KW-0862">Zinc</keyword>
<accession>A0A4W5MFL4</accession>
<dbReference type="Pfam" id="PF13445">
    <property type="entry name" value="zf-RING_UBOX"/>
    <property type="match status" value="1"/>
</dbReference>
<dbReference type="SUPFAM" id="SSF57850">
    <property type="entry name" value="RING/U-box"/>
    <property type="match status" value="1"/>
</dbReference>
<keyword evidence="7" id="KW-0175">Coiled coil</keyword>
<feature type="domain" description="B30.2/SPRY" evidence="10">
    <location>
        <begin position="362"/>
        <end position="557"/>
    </location>
</feature>
<dbReference type="InterPro" id="IPR001841">
    <property type="entry name" value="Znf_RING"/>
</dbReference>
<sequence>MHLKDRGDGRLFTTLMSMASSNSFLSEEQFQCSICLDVFTDPVSIPCGHNFCMACIGVYWNAKGPCKCPMCKKAFERRPDLSVNTFISEMAAHVRKLAPADSTLKQHPAKPGEVACDVCTGRKFMALKSCLVCLASYCETHLEPHQRVTSFMKHKLIDPVENLDDRVCVKHQRPLELFCRSDNACVCQFCTETDHKFHKTVPIEEESGFRKSLLGETKGKVQMMIKERLQKVKQMEHSIALRKRGAEREIEDSVHVFTTLVRAIEKSQAEFIEVIEVKQKAAERHAEGLIKELEQEITELQRRITELQKLSNTEDHLHVLQSSPSLCTLLRTKDWSEIRVHSGLWVGTLRRAVSQLEETLYEEMEKLCETELERMQLSAVDVTLDSDTASHKLILSEDGKQVKLGLRQKLFLDNPKRFDPVPCVLGNEGFSSGRFYFEVQVEGKTRWALGVARESINRKGDVKPSPVNGYWTVGLINGDEYMAHTGPSVPLSLTEVPQKVGVFVDYEEGEVSFYDVEAGSHIYSFTLCTFTERLYPYLYTGINNDDKNSAPLIICPVMSVNPYEVSPLDYTP</sequence>
<evidence type="ECO:0000256" key="4">
    <source>
        <dbReference type="ARBA" id="ARBA00022833"/>
    </source>
</evidence>
<reference evidence="11" key="2">
    <citation type="submission" date="2025-08" db="UniProtKB">
        <authorList>
            <consortium name="Ensembl"/>
        </authorList>
    </citation>
    <scope>IDENTIFICATION</scope>
</reference>
<dbReference type="InterPro" id="IPR003877">
    <property type="entry name" value="SPRY_dom"/>
</dbReference>
<dbReference type="SMART" id="SM00589">
    <property type="entry name" value="PRY"/>
    <property type="match status" value="1"/>
</dbReference>
<dbReference type="InterPro" id="IPR001870">
    <property type="entry name" value="B30.2/SPRY"/>
</dbReference>
<dbReference type="Gene3D" id="4.10.830.40">
    <property type="match status" value="1"/>
</dbReference>
<evidence type="ECO:0000259" key="10">
    <source>
        <dbReference type="PROSITE" id="PS50188"/>
    </source>
</evidence>
<dbReference type="InterPro" id="IPR013320">
    <property type="entry name" value="ConA-like_dom_sf"/>
</dbReference>
<dbReference type="PANTHER" id="PTHR25465">
    <property type="entry name" value="B-BOX DOMAIN CONTAINING"/>
    <property type="match status" value="1"/>
</dbReference>
<reference evidence="12" key="1">
    <citation type="submission" date="2018-06" db="EMBL/GenBank/DDBJ databases">
        <title>Genome assembly of Danube salmon.</title>
        <authorList>
            <person name="Macqueen D.J."/>
            <person name="Gundappa M.K."/>
        </authorList>
    </citation>
    <scope>NUCLEOTIDE SEQUENCE [LARGE SCALE GENOMIC DNA]</scope>
</reference>
<dbReference type="Pfam" id="PF25600">
    <property type="entry name" value="TRIM_CC"/>
    <property type="match status" value="1"/>
</dbReference>
<dbReference type="Gene3D" id="2.60.120.920">
    <property type="match status" value="1"/>
</dbReference>
<name>A0A4W5MFL4_9TELE</name>
<dbReference type="InterPro" id="IPR006574">
    <property type="entry name" value="PRY"/>
</dbReference>
<dbReference type="InterPro" id="IPR017907">
    <property type="entry name" value="Znf_RING_CS"/>
</dbReference>
<organism evidence="11 12">
    <name type="scientific">Hucho hucho</name>
    <name type="common">huchen</name>
    <dbReference type="NCBI Taxonomy" id="62062"/>
    <lineage>
        <taxon>Eukaryota</taxon>
        <taxon>Metazoa</taxon>
        <taxon>Chordata</taxon>
        <taxon>Craniata</taxon>
        <taxon>Vertebrata</taxon>
        <taxon>Euteleostomi</taxon>
        <taxon>Actinopterygii</taxon>
        <taxon>Neopterygii</taxon>
        <taxon>Teleostei</taxon>
        <taxon>Protacanthopterygii</taxon>
        <taxon>Salmoniformes</taxon>
        <taxon>Salmonidae</taxon>
        <taxon>Salmoninae</taxon>
        <taxon>Hucho</taxon>
    </lineage>
</organism>
<dbReference type="Gene3D" id="3.30.160.60">
    <property type="entry name" value="Classic Zinc Finger"/>
    <property type="match status" value="1"/>
</dbReference>
<proteinExistence type="predicted"/>
<dbReference type="InterPro" id="IPR003879">
    <property type="entry name" value="Butyrophylin_SPRY"/>
</dbReference>
<keyword evidence="1" id="KW-0399">Innate immunity</keyword>
<evidence type="ECO:0000259" key="8">
    <source>
        <dbReference type="PROSITE" id="PS50089"/>
    </source>
</evidence>